<protein>
    <recommendedName>
        <fullName evidence="1">Trypsin-co-occurring domain-containing protein</fullName>
    </recommendedName>
</protein>
<dbReference type="Proteomes" id="UP000660380">
    <property type="component" value="Unassembled WGS sequence"/>
</dbReference>
<dbReference type="RefSeq" id="WP_029630467.1">
    <property type="nucleotide sequence ID" value="NZ_JACJTA010000006.1"/>
</dbReference>
<organism evidence="2 3">
    <name type="scientific">Scytonema hofmannii FACHB-248</name>
    <dbReference type="NCBI Taxonomy" id="1842502"/>
    <lineage>
        <taxon>Bacteria</taxon>
        <taxon>Bacillati</taxon>
        <taxon>Cyanobacteriota</taxon>
        <taxon>Cyanophyceae</taxon>
        <taxon>Nostocales</taxon>
        <taxon>Scytonemataceae</taxon>
        <taxon>Scytonema</taxon>
    </lineage>
</organism>
<dbReference type="Pfam" id="PF19493">
    <property type="entry name" value="Trypco1"/>
    <property type="match status" value="1"/>
</dbReference>
<gene>
    <name evidence="2" type="ORF">H6G81_04645</name>
</gene>
<name>A0ABR8GKX7_9CYAN</name>
<proteinExistence type="predicted"/>
<sequence length="131" mass="14643">MTKLTPIKLDDNTIIYIEASEDVDFALVEPETTFEEEEEEALVGKGMSPVQIRQKMIQNFQVIHSTIRAYTVCSLNAFKQIPITNVNKVTLEFGIELGGEAGIPYVTKGTAKSNMKITVECSFPENKLEIK</sequence>
<comment type="caution">
    <text evidence="2">The sequence shown here is derived from an EMBL/GenBank/DDBJ whole genome shotgun (WGS) entry which is preliminary data.</text>
</comment>
<dbReference type="EMBL" id="JACJTA010000006">
    <property type="protein sequence ID" value="MBD2603839.1"/>
    <property type="molecule type" value="Genomic_DNA"/>
</dbReference>
<evidence type="ECO:0000259" key="1">
    <source>
        <dbReference type="Pfam" id="PF19493"/>
    </source>
</evidence>
<feature type="domain" description="Trypsin-co-occurring" evidence="1">
    <location>
        <begin position="7"/>
        <end position="122"/>
    </location>
</feature>
<dbReference type="NCBIfam" id="NF041216">
    <property type="entry name" value="CU044_2847_fam"/>
    <property type="match status" value="1"/>
</dbReference>
<evidence type="ECO:0000313" key="3">
    <source>
        <dbReference type="Proteomes" id="UP000660380"/>
    </source>
</evidence>
<reference evidence="2 3" key="1">
    <citation type="journal article" date="2020" name="ISME J.">
        <title>Comparative genomics reveals insights into cyanobacterial evolution and habitat adaptation.</title>
        <authorList>
            <person name="Chen M.Y."/>
            <person name="Teng W.K."/>
            <person name="Zhao L."/>
            <person name="Hu C.X."/>
            <person name="Zhou Y.K."/>
            <person name="Han B.P."/>
            <person name="Song L.R."/>
            <person name="Shu W.S."/>
        </authorList>
    </citation>
    <scope>NUCLEOTIDE SEQUENCE [LARGE SCALE GENOMIC DNA]</scope>
    <source>
        <strain evidence="2 3">FACHB-248</strain>
    </source>
</reference>
<accession>A0ABR8GKX7</accession>
<evidence type="ECO:0000313" key="2">
    <source>
        <dbReference type="EMBL" id="MBD2603839.1"/>
    </source>
</evidence>
<keyword evidence="3" id="KW-1185">Reference proteome</keyword>
<dbReference type="InterPro" id="IPR045794">
    <property type="entry name" value="Trypco1"/>
</dbReference>